<reference evidence="1" key="1">
    <citation type="submission" date="2021-01" db="EMBL/GenBank/DDBJ databases">
        <title>Adiantum capillus-veneris genome.</title>
        <authorList>
            <person name="Fang Y."/>
            <person name="Liao Q."/>
        </authorList>
    </citation>
    <scope>NUCLEOTIDE SEQUENCE</scope>
    <source>
        <strain evidence="1">H3</strain>
        <tissue evidence="1">Leaf</tissue>
    </source>
</reference>
<dbReference type="EMBL" id="JABFUD020000008">
    <property type="protein sequence ID" value="KAI5076992.1"/>
    <property type="molecule type" value="Genomic_DNA"/>
</dbReference>
<sequence length="174" mass="19609">MALVANNQQLQLPRPHGLGGKNSCGKVYNTLKSENPTLYERLRSSQSLTLPEILYCKRPISGSPVNHDFLVLHLGDNGEDHYYVLAEKREEGIFIKWYSRPDSVSASLDCKGGPVGLVNVERNLESFDPCYDLESSNCKHYARDIAKKLINAMPNLSDDEKKVECDKVDDIPWL</sequence>
<organism evidence="1 2">
    <name type="scientific">Adiantum capillus-veneris</name>
    <name type="common">Maidenhair fern</name>
    <dbReference type="NCBI Taxonomy" id="13818"/>
    <lineage>
        <taxon>Eukaryota</taxon>
        <taxon>Viridiplantae</taxon>
        <taxon>Streptophyta</taxon>
        <taxon>Embryophyta</taxon>
        <taxon>Tracheophyta</taxon>
        <taxon>Polypodiopsida</taxon>
        <taxon>Polypodiidae</taxon>
        <taxon>Polypodiales</taxon>
        <taxon>Pteridineae</taxon>
        <taxon>Pteridaceae</taxon>
        <taxon>Vittarioideae</taxon>
        <taxon>Adiantum</taxon>
    </lineage>
</organism>
<proteinExistence type="predicted"/>
<evidence type="ECO:0000313" key="2">
    <source>
        <dbReference type="Proteomes" id="UP000886520"/>
    </source>
</evidence>
<gene>
    <name evidence="1" type="ORF">GOP47_0009057</name>
</gene>
<evidence type="ECO:0000313" key="1">
    <source>
        <dbReference type="EMBL" id="KAI5076992.1"/>
    </source>
</evidence>
<dbReference type="AlphaFoldDB" id="A0A9D4V0Z3"/>
<name>A0A9D4V0Z3_ADICA</name>
<comment type="caution">
    <text evidence="1">The sequence shown here is derived from an EMBL/GenBank/DDBJ whole genome shotgun (WGS) entry which is preliminary data.</text>
</comment>
<accession>A0A9D4V0Z3</accession>
<protein>
    <submittedName>
        <fullName evidence="1">Uncharacterized protein</fullName>
    </submittedName>
</protein>
<keyword evidence="2" id="KW-1185">Reference proteome</keyword>
<dbReference type="Proteomes" id="UP000886520">
    <property type="component" value="Chromosome 8"/>
</dbReference>